<proteinExistence type="predicted"/>
<dbReference type="AlphaFoldDB" id="A0A5R9GGY4"/>
<name>A0A5R9GGY4_9PROT</name>
<evidence type="ECO:0008006" key="4">
    <source>
        <dbReference type="Google" id="ProtNLM"/>
    </source>
</evidence>
<comment type="caution">
    <text evidence="2">The sequence shown here is derived from an EMBL/GenBank/DDBJ whole genome shotgun (WGS) entry which is preliminary data.</text>
</comment>
<dbReference type="Proteomes" id="UP000306585">
    <property type="component" value="Unassembled WGS sequence"/>
</dbReference>
<gene>
    <name evidence="2" type="ORF">FEF65_11080</name>
</gene>
<keyword evidence="1" id="KW-0812">Transmembrane</keyword>
<evidence type="ECO:0000256" key="1">
    <source>
        <dbReference type="SAM" id="Phobius"/>
    </source>
</evidence>
<keyword evidence="3" id="KW-1185">Reference proteome</keyword>
<keyword evidence="1" id="KW-0472">Membrane</keyword>
<evidence type="ECO:0000313" key="2">
    <source>
        <dbReference type="EMBL" id="TLS66131.1"/>
    </source>
</evidence>
<dbReference type="RefSeq" id="WP_138239888.1">
    <property type="nucleotide sequence ID" value="NZ_VBRY01000011.1"/>
</dbReference>
<feature type="transmembrane region" description="Helical" evidence="1">
    <location>
        <begin position="7"/>
        <end position="32"/>
    </location>
</feature>
<protein>
    <recommendedName>
        <fullName evidence="4">RND transporter</fullName>
    </recommendedName>
</protein>
<sequence length="85" mass="9792">MSLQVRLFGWLHCPSMAMLIVAAIMLGIMPVFPEPHLLEKLRMLMHGQLVRPIDMFDLLWHGWPLLWIALRLLTPGAAGYCRVRT</sequence>
<evidence type="ECO:0000313" key="3">
    <source>
        <dbReference type="Proteomes" id="UP000306585"/>
    </source>
</evidence>
<feature type="transmembrane region" description="Helical" evidence="1">
    <location>
        <begin position="65"/>
        <end position="83"/>
    </location>
</feature>
<reference evidence="2 3" key="1">
    <citation type="journal article" date="2019" name="Appl. Environ. Microbiol.">
        <title>Environmental Evidence and Genomic Insight of Iron-oxidizing Bacteria Preference Towards More Corrosion Resistant Stainless Steel at Higher Salinities.</title>
        <authorList>
            <person name="Garrison C.E."/>
            <person name="Price K.A."/>
            <person name="Field E.K."/>
        </authorList>
    </citation>
    <scope>NUCLEOTIDE SEQUENCE [LARGE SCALE GENOMIC DNA]</scope>
    <source>
        <strain evidence="2 3">P3</strain>
    </source>
</reference>
<dbReference type="OrthoDB" id="1467821at2"/>
<organism evidence="2 3">
    <name type="scientific">Mariprofundus erugo</name>
    <dbReference type="NCBI Taxonomy" id="2528639"/>
    <lineage>
        <taxon>Bacteria</taxon>
        <taxon>Pseudomonadati</taxon>
        <taxon>Pseudomonadota</taxon>
        <taxon>Candidatius Mariprofundia</taxon>
        <taxon>Mariprofundales</taxon>
        <taxon>Mariprofundaceae</taxon>
        <taxon>Mariprofundus</taxon>
    </lineage>
</organism>
<keyword evidence="1" id="KW-1133">Transmembrane helix</keyword>
<dbReference type="EMBL" id="VBRY01000011">
    <property type="protein sequence ID" value="TLS66131.1"/>
    <property type="molecule type" value="Genomic_DNA"/>
</dbReference>
<accession>A0A5R9GGY4</accession>